<comment type="similarity">
    <text evidence="1">Belongs to the phosducin family.</text>
</comment>
<dbReference type="GO" id="GO:0005737">
    <property type="term" value="C:cytoplasm"/>
    <property type="evidence" value="ECO:0007669"/>
    <property type="project" value="TreeGrafter"/>
</dbReference>
<proteinExistence type="inferred from homology"/>
<dbReference type="CDD" id="cd02988">
    <property type="entry name" value="Phd_like_VIAF"/>
    <property type="match status" value="1"/>
</dbReference>
<protein>
    <recommendedName>
        <fullName evidence="2">Phosducin domain-containing protein</fullName>
    </recommendedName>
</protein>
<dbReference type="EMBL" id="CAJPEX010000253">
    <property type="protein sequence ID" value="CAG0914608.1"/>
    <property type="molecule type" value="Genomic_DNA"/>
</dbReference>
<dbReference type="AlphaFoldDB" id="A0A7R9BFR2"/>
<evidence type="ECO:0000313" key="4">
    <source>
        <dbReference type="Proteomes" id="UP000678499"/>
    </source>
</evidence>
<dbReference type="EMBL" id="OA882290">
    <property type="protein sequence ID" value="CAD7274456.1"/>
    <property type="molecule type" value="Genomic_DNA"/>
</dbReference>
<dbReference type="Proteomes" id="UP000678499">
    <property type="component" value="Unassembled WGS sequence"/>
</dbReference>
<reference evidence="3" key="1">
    <citation type="submission" date="2020-11" db="EMBL/GenBank/DDBJ databases">
        <authorList>
            <person name="Tran Van P."/>
        </authorList>
    </citation>
    <scope>NUCLEOTIDE SEQUENCE</scope>
</reference>
<organism evidence="3">
    <name type="scientific">Notodromas monacha</name>
    <dbReference type="NCBI Taxonomy" id="399045"/>
    <lineage>
        <taxon>Eukaryota</taxon>
        <taxon>Metazoa</taxon>
        <taxon>Ecdysozoa</taxon>
        <taxon>Arthropoda</taxon>
        <taxon>Crustacea</taxon>
        <taxon>Oligostraca</taxon>
        <taxon>Ostracoda</taxon>
        <taxon>Podocopa</taxon>
        <taxon>Podocopida</taxon>
        <taxon>Cypridocopina</taxon>
        <taxon>Cypridoidea</taxon>
        <taxon>Cyprididae</taxon>
        <taxon>Notodromas</taxon>
    </lineage>
</organism>
<evidence type="ECO:0000313" key="3">
    <source>
        <dbReference type="EMBL" id="CAD7274456.1"/>
    </source>
</evidence>
<dbReference type="PANTHER" id="PTHR45809">
    <property type="entry name" value="VIRAL IAP-ASSOCIATED FACTOR HOMOLOG"/>
    <property type="match status" value="1"/>
</dbReference>
<dbReference type="PANTHER" id="PTHR45809:SF3">
    <property type="entry name" value="VIRAL IAP-ASSOCIATED FACTOR HOMOLOG"/>
    <property type="match status" value="1"/>
</dbReference>
<keyword evidence="4" id="KW-1185">Reference proteome</keyword>
<dbReference type="SUPFAM" id="SSF52833">
    <property type="entry name" value="Thioredoxin-like"/>
    <property type="match status" value="1"/>
</dbReference>
<dbReference type="Pfam" id="PF02114">
    <property type="entry name" value="Phosducin"/>
    <property type="match status" value="1"/>
</dbReference>
<evidence type="ECO:0000256" key="1">
    <source>
        <dbReference type="ARBA" id="ARBA00009686"/>
    </source>
</evidence>
<name>A0A7R9BFR2_9CRUS</name>
<evidence type="ECO:0000259" key="2">
    <source>
        <dbReference type="Pfam" id="PF02114"/>
    </source>
</evidence>
<dbReference type="Gene3D" id="3.40.30.10">
    <property type="entry name" value="Glutaredoxin"/>
    <property type="match status" value="1"/>
</dbReference>
<sequence length="234" mass="26759">MQDPNADTQWNDELRKHGILPKKECEVTEDDVVRMLEATVLEKTKSGKSKDEMTLDELKELEDEEDERVFEEYRAKRIAELKLLSEANKFGEVREITGIDYTQEVNDAGEGIFVVLHLYKPGIPLCTLINNYLTILAAKFKSTKFLKSLSDSCIPNFPDSNLPTIFIYFEGAMKDKFLGPAALRGMNISIDELEWMLSKSGAVKSDIKEDPRPKIDDVLFSQLQRKREDDSDED</sequence>
<accession>A0A7R9BFR2</accession>
<dbReference type="InterPro" id="IPR036249">
    <property type="entry name" value="Thioredoxin-like_sf"/>
</dbReference>
<gene>
    <name evidence="3" type="ORF">NMOB1V02_LOCUS2287</name>
</gene>
<feature type="domain" description="Phosducin" evidence="2">
    <location>
        <begin position="46"/>
        <end position="179"/>
    </location>
</feature>
<dbReference type="InterPro" id="IPR024253">
    <property type="entry name" value="Phosducin_thioredoxin-like_dom"/>
</dbReference>
<dbReference type="GO" id="GO:0006457">
    <property type="term" value="P:protein folding"/>
    <property type="evidence" value="ECO:0007669"/>
    <property type="project" value="TreeGrafter"/>
</dbReference>
<dbReference type="InterPro" id="IPR051498">
    <property type="entry name" value="Phosducin-like_chap/apop_reg"/>
</dbReference>
<dbReference type="OrthoDB" id="45518at2759"/>